<dbReference type="AlphaFoldDB" id="A0AAD4X976"/>
<evidence type="ECO:0000313" key="1">
    <source>
        <dbReference type="EMBL" id="KAI3871146.1"/>
    </source>
</evidence>
<dbReference type="Proteomes" id="UP001202328">
    <property type="component" value="Unassembled WGS sequence"/>
</dbReference>
<gene>
    <name evidence="1" type="ORF">MKW98_015046</name>
</gene>
<reference evidence="1" key="1">
    <citation type="submission" date="2022-04" db="EMBL/GenBank/DDBJ databases">
        <title>A functionally conserved STORR gene fusion in Papaver species that diverged 16.8 million years ago.</title>
        <authorList>
            <person name="Catania T."/>
        </authorList>
    </citation>
    <scope>NUCLEOTIDE SEQUENCE</scope>
    <source>
        <strain evidence="1">S-188037</strain>
    </source>
</reference>
<organism evidence="1 2">
    <name type="scientific">Papaver atlanticum</name>
    <dbReference type="NCBI Taxonomy" id="357466"/>
    <lineage>
        <taxon>Eukaryota</taxon>
        <taxon>Viridiplantae</taxon>
        <taxon>Streptophyta</taxon>
        <taxon>Embryophyta</taxon>
        <taxon>Tracheophyta</taxon>
        <taxon>Spermatophyta</taxon>
        <taxon>Magnoliopsida</taxon>
        <taxon>Ranunculales</taxon>
        <taxon>Papaveraceae</taxon>
        <taxon>Papaveroideae</taxon>
        <taxon>Papaver</taxon>
    </lineage>
</organism>
<dbReference type="EMBL" id="JAJJMB010013076">
    <property type="protein sequence ID" value="KAI3871146.1"/>
    <property type="molecule type" value="Genomic_DNA"/>
</dbReference>
<proteinExistence type="predicted"/>
<comment type="caution">
    <text evidence="1">The sequence shown here is derived from an EMBL/GenBank/DDBJ whole genome shotgun (WGS) entry which is preliminary data.</text>
</comment>
<keyword evidence="2" id="KW-1185">Reference proteome</keyword>
<name>A0AAD4X976_9MAGN</name>
<accession>A0AAD4X976</accession>
<sequence length="122" mass="13754">MLAVCLLLYRAQYEVGAILIGEIVKCYEAKASSGLTPVAEESELLYTRFIQDLHLFISGGDNEKELILATQQLVLGTRWDSVWISLSEQDPTVEFGVGAILTEEDWKMFGRESILELRRQSV</sequence>
<evidence type="ECO:0000313" key="2">
    <source>
        <dbReference type="Proteomes" id="UP001202328"/>
    </source>
</evidence>
<protein>
    <submittedName>
        <fullName evidence="1">Uncharacterized protein</fullName>
    </submittedName>
</protein>